<evidence type="ECO:0000256" key="6">
    <source>
        <dbReference type="ARBA" id="ARBA00023136"/>
    </source>
</evidence>
<evidence type="ECO:0000313" key="9">
    <source>
        <dbReference type="Proteomes" id="UP000321805"/>
    </source>
</evidence>
<dbReference type="Pfam" id="PF07681">
    <property type="entry name" value="DoxX"/>
    <property type="match status" value="1"/>
</dbReference>
<protein>
    <submittedName>
        <fullName evidence="8">DoxX family protein</fullName>
    </submittedName>
</protein>
<comment type="similarity">
    <text evidence="2">Belongs to the DoxX family.</text>
</comment>
<dbReference type="InterPro" id="IPR032808">
    <property type="entry name" value="DoxX"/>
</dbReference>
<dbReference type="EMBL" id="CP042430">
    <property type="protein sequence ID" value="QEC49389.1"/>
    <property type="molecule type" value="Genomic_DNA"/>
</dbReference>
<keyword evidence="6" id="KW-0472">Membrane</keyword>
<dbReference type="KEGG" id="bsol:FSW04_18645"/>
<keyword evidence="5" id="KW-1133">Transmembrane helix</keyword>
<evidence type="ECO:0000256" key="4">
    <source>
        <dbReference type="ARBA" id="ARBA00022692"/>
    </source>
</evidence>
<keyword evidence="3" id="KW-1003">Cell membrane</keyword>
<keyword evidence="9" id="KW-1185">Reference proteome</keyword>
<dbReference type="PANTHER" id="PTHR33452:SF1">
    <property type="entry name" value="INNER MEMBRANE PROTEIN YPHA-RELATED"/>
    <property type="match status" value="1"/>
</dbReference>
<reference evidence="8 9" key="1">
    <citation type="journal article" date="2018" name="J. Microbiol.">
        <title>Baekduia soli gen. nov., sp. nov., a novel bacterium isolated from the soil of Baekdu Mountain and proposal of a novel family name, Baekduiaceae fam. nov.</title>
        <authorList>
            <person name="An D.S."/>
            <person name="Siddiqi M.Z."/>
            <person name="Kim K.H."/>
            <person name="Yu H.S."/>
            <person name="Im W.T."/>
        </authorList>
    </citation>
    <scope>NUCLEOTIDE SEQUENCE [LARGE SCALE GENOMIC DNA]</scope>
    <source>
        <strain evidence="8 9">BR7-21</strain>
    </source>
</reference>
<dbReference type="GO" id="GO:0005886">
    <property type="term" value="C:plasma membrane"/>
    <property type="evidence" value="ECO:0007669"/>
    <property type="project" value="UniProtKB-SubCell"/>
</dbReference>
<dbReference type="PANTHER" id="PTHR33452">
    <property type="entry name" value="OXIDOREDUCTASE CATD-RELATED"/>
    <property type="match status" value="1"/>
</dbReference>
<dbReference type="RefSeq" id="WP_146921751.1">
    <property type="nucleotide sequence ID" value="NZ_CP042430.1"/>
</dbReference>
<dbReference type="OrthoDB" id="346004at2"/>
<evidence type="ECO:0000256" key="5">
    <source>
        <dbReference type="ARBA" id="ARBA00022989"/>
    </source>
</evidence>
<gene>
    <name evidence="8" type="ORF">FSW04_18645</name>
</gene>
<evidence type="ECO:0000256" key="7">
    <source>
        <dbReference type="SAM" id="MobiDB-lite"/>
    </source>
</evidence>
<evidence type="ECO:0000256" key="3">
    <source>
        <dbReference type="ARBA" id="ARBA00022475"/>
    </source>
</evidence>
<dbReference type="Proteomes" id="UP000321805">
    <property type="component" value="Chromosome"/>
</dbReference>
<dbReference type="AlphaFoldDB" id="A0A5B8U8E1"/>
<organism evidence="8 9">
    <name type="scientific">Baekduia soli</name>
    <dbReference type="NCBI Taxonomy" id="496014"/>
    <lineage>
        <taxon>Bacteria</taxon>
        <taxon>Bacillati</taxon>
        <taxon>Actinomycetota</taxon>
        <taxon>Thermoleophilia</taxon>
        <taxon>Solirubrobacterales</taxon>
        <taxon>Baekduiaceae</taxon>
        <taxon>Baekduia</taxon>
    </lineage>
</organism>
<name>A0A5B8U8E1_9ACTN</name>
<evidence type="ECO:0000313" key="8">
    <source>
        <dbReference type="EMBL" id="QEC49389.1"/>
    </source>
</evidence>
<comment type="subcellular location">
    <subcellularLocation>
        <location evidence="1">Cell membrane</location>
        <topology evidence="1">Multi-pass membrane protein</topology>
    </subcellularLocation>
</comment>
<feature type="region of interest" description="Disordered" evidence="7">
    <location>
        <begin position="160"/>
        <end position="184"/>
    </location>
</feature>
<dbReference type="InterPro" id="IPR051907">
    <property type="entry name" value="DoxX-like_oxidoreductase"/>
</dbReference>
<evidence type="ECO:0000256" key="2">
    <source>
        <dbReference type="ARBA" id="ARBA00006679"/>
    </source>
</evidence>
<evidence type="ECO:0000256" key="1">
    <source>
        <dbReference type="ARBA" id="ARBA00004651"/>
    </source>
</evidence>
<accession>A0A5B8U8E1</accession>
<feature type="compositionally biased region" description="Low complexity" evidence="7">
    <location>
        <begin position="160"/>
        <end position="177"/>
    </location>
</feature>
<sequence>MSLTTTALRGVIGPLFVGHGTQKLFGWFGGQGPDATGGFFEQLGLRPGRRNAIAAGAAEAGGGVLLTLGAFTPLAATLVSSTMITAIRKVHAPKGPWVTEQGWEYNAVLIAAVTALAEHGPGRPSVDARLLPGFKGRGWALASLGAAVAGSYLVDVLSEPAASTEPPASPNGAAPAPETAGSTA</sequence>
<proteinExistence type="inferred from homology"/>
<keyword evidence="4" id="KW-0812">Transmembrane</keyword>